<feature type="domain" description="EF-hand" evidence="11">
    <location>
        <begin position="161"/>
        <end position="196"/>
    </location>
</feature>
<dbReference type="GO" id="GO:1990904">
    <property type="term" value="C:ribonucleoprotein complex"/>
    <property type="evidence" value="ECO:0007669"/>
    <property type="project" value="UniProtKB-KW"/>
</dbReference>
<dbReference type="Pfam" id="PF01248">
    <property type="entry name" value="Ribosomal_L7Ae"/>
    <property type="match status" value="1"/>
</dbReference>
<dbReference type="Gene3D" id="1.10.238.10">
    <property type="entry name" value="EF-hand"/>
    <property type="match status" value="2"/>
</dbReference>
<dbReference type="SUPFAM" id="SSF47473">
    <property type="entry name" value="EF-hand"/>
    <property type="match status" value="1"/>
</dbReference>
<keyword evidence="4" id="KW-0963">Cytoplasm</keyword>
<evidence type="ECO:0000256" key="10">
    <source>
        <dbReference type="SAM" id="MobiDB-lite"/>
    </source>
</evidence>
<keyword evidence="14" id="KW-1185">Reference proteome</keyword>
<dbReference type="PROSITE" id="PS00018">
    <property type="entry name" value="EF_HAND_1"/>
    <property type="match status" value="2"/>
</dbReference>
<dbReference type="AlphaFoldDB" id="A0A2R5G598"/>
<keyword evidence="8" id="KW-0966">Cell projection</keyword>
<evidence type="ECO:0000256" key="1">
    <source>
        <dbReference type="ARBA" id="ARBA00004138"/>
    </source>
</evidence>
<dbReference type="PROSITE" id="PS50222">
    <property type="entry name" value="EF_HAND_2"/>
    <property type="match status" value="3"/>
</dbReference>
<feature type="region of interest" description="Disordered" evidence="10">
    <location>
        <begin position="365"/>
        <end position="409"/>
    </location>
</feature>
<evidence type="ECO:0000259" key="12">
    <source>
        <dbReference type="PROSITE" id="PS51336"/>
    </source>
</evidence>
<dbReference type="InParanoid" id="A0A2R5G598"/>
<gene>
    <name evidence="13" type="ORF">FCC1311_023702</name>
</gene>
<dbReference type="PROSITE" id="PS51336">
    <property type="entry name" value="DM10"/>
    <property type="match status" value="2"/>
</dbReference>
<evidence type="ECO:0000256" key="5">
    <source>
        <dbReference type="ARBA" id="ARBA00022837"/>
    </source>
</evidence>
<dbReference type="SUPFAM" id="SSF55315">
    <property type="entry name" value="L30e-like"/>
    <property type="match status" value="1"/>
</dbReference>
<protein>
    <submittedName>
        <fullName evidence="13">60S ribosomal protein L30</fullName>
    </submittedName>
</protein>
<keyword evidence="7" id="KW-0206">Cytoskeleton</keyword>
<keyword evidence="5" id="KW-0106">Calcium</keyword>
<keyword evidence="6 13" id="KW-0689">Ribosomal protein</keyword>
<keyword evidence="9" id="KW-0687">Ribonucleoprotein</keyword>
<dbReference type="SMART" id="SM00054">
    <property type="entry name" value="EFh"/>
    <property type="match status" value="3"/>
</dbReference>
<dbReference type="GO" id="GO:0003723">
    <property type="term" value="F:RNA binding"/>
    <property type="evidence" value="ECO:0007669"/>
    <property type="project" value="InterPro"/>
</dbReference>
<evidence type="ECO:0000256" key="4">
    <source>
        <dbReference type="ARBA" id="ARBA00022490"/>
    </source>
</evidence>
<dbReference type="PROSITE" id="PS00993">
    <property type="entry name" value="RIBOSOMAL_L30E_2"/>
    <property type="match status" value="1"/>
</dbReference>
<comment type="similarity">
    <text evidence="3">Belongs to the eukaryotic ribosomal protein eL30 family.</text>
</comment>
<dbReference type="InterPro" id="IPR011992">
    <property type="entry name" value="EF-hand-dom_pair"/>
</dbReference>
<dbReference type="Pfam" id="PF13499">
    <property type="entry name" value="EF-hand_7"/>
    <property type="match status" value="1"/>
</dbReference>
<dbReference type="InterPro" id="IPR039109">
    <property type="entry name" value="Ribosomal_eL30-like"/>
</dbReference>
<dbReference type="GO" id="GO:0005929">
    <property type="term" value="C:cilium"/>
    <property type="evidence" value="ECO:0007669"/>
    <property type="project" value="UniProtKB-SubCell"/>
</dbReference>
<dbReference type="SMART" id="SM00676">
    <property type="entry name" value="DM10"/>
    <property type="match status" value="2"/>
</dbReference>
<dbReference type="Gene3D" id="3.30.1330.30">
    <property type="match status" value="1"/>
</dbReference>
<dbReference type="InterPro" id="IPR004038">
    <property type="entry name" value="Ribosomal_eL8/eL30/eS12/Gad45"/>
</dbReference>
<proteinExistence type="inferred from homology"/>
<dbReference type="PANTHER" id="PTHR11449">
    <property type="entry name" value="RIBOSOMAL PROTEIN L30"/>
    <property type="match status" value="1"/>
</dbReference>
<dbReference type="InterPro" id="IPR022991">
    <property type="entry name" value="Ribosomal_eL30_CS"/>
</dbReference>
<dbReference type="EMBL" id="BEYU01000019">
    <property type="protein sequence ID" value="GBG26150.1"/>
    <property type="molecule type" value="Genomic_DNA"/>
</dbReference>
<dbReference type="InterPro" id="IPR006602">
    <property type="entry name" value="DM10_dom"/>
</dbReference>
<accession>A0A2R5G598</accession>
<name>A0A2R5G598_9STRA</name>
<feature type="domain" description="DM10" evidence="12">
    <location>
        <begin position="430"/>
        <end position="525"/>
    </location>
</feature>
<feature type="region of interest" description="Disordered" evidence="10">
    <location>
        <begin position="542"/>
        <end position="571"/>
    </location>
</feature>
<evidence type="ECO:0000313" key="13">
    <source>
        <dbReference type="EMBL" id="GBG26150.1"/>
    </source>
</evidence>
<evidence type="ECO:0000256" key="7">
    <source>
        <dbReference type="ARBA" id="ARBA00023212"/>
    </source>
</evidence>
<dbReference type="FunFam" id="3.30.1330.30:FF:000001">
    <property type="entry name" value="60S ribosomal protein L30"/>
    <property type="match status" value="1"/>
</dbReference>
<dbReference type="InterPro" id="IPR029064">
    <property type="entry name" value="Ribosomal_eL30-like_sf"/>
</dbReference>
<evidence type="ECO:0000256" key="8">
    <source>
        <dbReference type="ARBA" id="ARBA00023273"/>
    </source>
</evidence>
<evidence type="ECO:0000256" key="9">
    <source>
        <dbReference type="ARBA" id="ARBA00023274"/>
    </source>
</evidence>
<dbReference type="Proteomes" id="UP000241890">
    <property type="component" value="Unassembled WGS sequence"/>
</dbReference>
<dbReference type="CDD" id="cd00051">
    <property type="entry name" value="EFh"/>
    <property type="match status" value="1"/>
</dbReference>
<comment type="caution">
    <text evidence="13">The sequence shown here is derived from an EMBL/GenBank/DDBJ whole genome shotgun (WGS) entry which is preliminary data.</text>
</comment>
<feature type="domain" description="EF-hand" evidence="11">
    <location>
        <begin position="233"/>
        <end position="268"/>
    </location>
</feature>
<evidence type="ECO:0000313" key="14">
    <source>
        <dbReference type="Proteomes" id="UP000241890"/>
    </source>
</evidence>
<dbReference type="PROSITE" id="PS00709">
    <property type="entry name" value="RIBOSOMAL_L30E_1"/>
    <property type="match status" value="1"/>
</dbReference>
<feature type="compositionally biased region" description="Low complexity" evidence="10">
    <location>
        <begin position="365"/>
        <end position="377"/>
    </location>
</feature>
<dbReference type="InterPro" id="IPR018247">
    <property type="entry name" value="EF_Hand_1_Ca_BS"/>
</dbReference>
<evidence type="ECO:0000256" key="2">
    <source>
        <dbReference type="ARBA" id="ARBA00004245"/>
    </source>
</evidence>
<reference evidence="13 14" key="1">
    <citation type="submission" date="2017-12" db="EMBL/GenBank/DDBJ databases">
        <title>Sequencing, de novo assembly and annotation of complete genome of a new Thraustochytrid species, strain FCC1311.</title>
        <authorList>
            <person name="Sedici K."/>
            <person name="Godart F."/>
            <person name="Aiese Cigliano R."/>
            <person name="Sanseverino W."/>
            <person name="Barakat M."/>
            <person name="Ortet P."/>
            <person name="Marechal E."/>
            <person name="Cagnac O."/>
            <person name="Amato A."/>
        </authorList>
    </citation>
    <scope>NUCLEOTIDE SEQUENCE [LARGE SCALE GENOMIC DNA]</scope>
</reference>
<dbReference type="GO" id="GO:0005840">
    <property type="term" value="C:ribosome"/>
    <property type="evidence" value="ECO:0007669"/>
    <property type="project" value="UniProtKB-KW"/>
</dbReference>
<dbReference type="GO" id="GO:0005856">
    <property type="term" value="C:cytoskeleton"/>
    <property type="evidence" value="ECO:0007669"/>
    <property type="project" value="UniProtKB-SubCell"/>
</dbReference>
<sequence length="962" mass="107556">MPKQKKKSQENLNSKLALVMKSGKYSLGYKSTIKSLRNGKAKLIILSNNTPPLRKSEVEYYAMLAKCNVTHFNGNNTDLGLACGRYFRVSMVSITDPGDSDIASALRQREQTNAMLMGLGTVQLPAKYAQRSAPSRQIKAVQLEPPAVGRLRDKIAGRGLYGMHDLTRLLRVMDENGDGVLTCDELKYGLEDLGVRVNDAEIVELFQYFDRDNSGAISQQEFLRGVRGPLPKSRESCILDVFASLDKTRDGCVTLDDIELAFAPSQHPLVRSGQQTAAQALRDFLRRWDHLEDDTEVTLAEFLEYHKNLSATISDDQEFVALVRGLWRLDTHEDTKEHGRAGLQSNQVDISSFDASENAGALYNAAPANAPRGPGRPEAMGKAARIYESQSTRAQRHPDAPRPGKPSVPKWIRFDGVSLGFSLYHKETTREHTGRFNAQTRVFDTQEQESFRIRTFVLRYFLEDDTVAVSETTASQQRSLQFMGRTPSPLQLRDLAVGNTVTLKGLPMHVADADAKARTHMKQVFPDLQMREALLIPQDPLTQQESIQKQHQETSHKQAVRAPSAPSAQTTSRKFIENDGKVMQFLCTWNDPGLVAGDSLRKFKLLYYLSDDTLELREVNERNSGRERQALLNLNRQRLPNPLSTDCATYKPEDLFVGAIVNAFGRAMRVVDCDVYAKRYLAKQGLPSKSLDDESTTGAMRQTLGGLQGAPPPTEPLGLYSDAVDQKLSQIIGAIRATTEQRTRFGNRFDQRRMLRAYLKRFADADPERSAELVLDREGFASAMAGFSCFGSDCELLFEHLQRQQKEQHEAQRRQGNRWEQPTEPHDIAAQVIIDAVYGPGEEQESQAAGGLNEVDDTDVAVSETRKVLGSRVEGLIRAIKDKLEVSTNFGEVHQQKRALLRILQKSCVGSTASITRSQFRGAMAQLNCWERDAHALFDAFDSRHEERLACAALVDRIFAAT</sequence>
<evidence type="ECO:0000256" key="3">
    <source>
        <dbReference type="ARBA" id="ARBA00007326"/>
    </source>
</evidence>
<evidence type="ECO:0000259" key="11">
    <source>
        <dbReference type="PROSITE" id="PS50222"/>
    </source>
</evidence>
<evidence type="ECO:0000256" key="6">
    <source>
        <dbReference type="ARBA" id="ARBA00022980"/>
    </source>
</evidence>
<dbReference type="OrthoDB" id="1928736at2759"/>
<dbReference type="InterPro" id="IPR002048">
    <property type="entry name" value="EF_hand_dom"/>
</dbReference>
<dbReference type="GO" id="GO:0005509">
    <property type="term" value="F:calcium ion binding"/>
    <property type="evidence" value="ECO:0007669"/>
    <property type="project" value="InterPro"/>
</dbReference>
<dbReference type="Pfam" id="PF06565">
    <property type="entry name" value="DM10_dom"/>
    <property type="match status" value="2"/>
</dbReference>
<feature type="domain" description="DM10" evidence="12">
    <location>
        <begin position="579"/>
        <end position="685"/>
    </location>
</feature>
<organism evidence="13 14">
    <name type="scientific">Hondaea fermentalgiana</name>
    <dbReference type="NCBI Taxonomy" id="2315210"/>
    <lineage>
        <taxon>Eukaryota</taxon>
        <taxon>Sar</taxon>
        <taxon>Stramenopiles</taxon>
        <taxon>Bigyra</taxon>
        <taxon>Labyrinthulomycetes</taxon>
        <taxon>Thraustochytrida</taxon>
        <taxon>Thraustochytriidae</taxon>
        <taxon>Hondaea</taxon>
    </lineage>
</organism>
<comment type="subcellular location">
    <subcellularLocation>
        <location evidence="1">Cell projection</location>
        <location evidence="1">Cilium</location>
    </subcellularLocation>
    <subcellularLocation>
        <location evidence="2">Cytoplasm</location>
        <location evidence="2">Cytoskeleton</location>
    </subcellularLocation>
</comment>
<dbReference type="Gene3D" id="2.30.29.170">
    <property type="match status" value="2"/>
</dbReference>
<feature type="domain" description="EF-hand" evidence="11">
    <location>
        <begin position="197"/>
        <end position="232"/>
    </location>
</feature>